<accession>A0A1H3NBK3</accession>
<gene>
    <name evidence="3" type="ORF">SAMN05421736_10417</name>
</gene>
<dbReference type="Pfam" id="PF14620">
    <property type="entry name" value="YPEB_PepSY1-2"/>
    <property type="match status" value="1"/>
</dbReference>
<evidence type="ECO:0000313" key="4">
    <source>
        <dbReference type="Proteomes" id="UP000198935"/>
    </source>
</evidence>
<dbReference type="InterPro" id="IPR048402">
    <property type="entry name" value="YpeB_N"/>
</dbReference>
<organism evidence="3 4">
    <name type="scientific">Evansella caseinilytica</name>
    <dbReference type="NCBI Taxonomy" id="1503961"/>
    <lineage>
        <taxon>Bacteria</taxon>
        <taxon>Bacillati</taxon>
        <taxon>Bacillota</taxon>
        <taxon>Bacilli</taxon>
        <taxon>Bacillales</taxon>
        <taxon>Bacillaceae</taxon>
        <taxon>Evansella</taxon>
    </lineage>
</organism>
<feature type="domain" description="Sporulation protein YpeB N-terminal" evidence="2">
    <location>
        <begin position="27"/>
        <end position="162"/>
    </location>
</feature>
<dbReference type="Proteomes" id="UP000198935">
    <property type="component" value="Unassembled WGS sequence"/>
</dbReference>
<proteinExistence type="predicted"/>
<dbReference type="NCBIfam" id="TIGR02889">
    <property type="entry name" value="spore_YpeB"/>
    <property type="match status" value="1"/>
</dbReference>
<keyword evidence="4" id="KW-1185">Reference proteome</keyword>
<sequence>MVRSVIIGILAVALIGTGVWGYREHQEKNAILINAENNYQRAFHELTYNIDLLHDELGASLAMNSKDRLSPSLAEVWRITSAAQNDLGQLPLALMPFSKTEEYLYKIGNFSYRNAIRDLDNDPLTEEEYDALKQLYEQSGEIQAELRKVQSMVLQDHLRWMDVEMTLASEDEPLNNAIVNGFQIIDEKVGGFAEVSFGAENAELATNDEQIAENLKGKSINEQEALQKAKAFLDLKNTDGATVTESGEGLAYQAYSLSIPDEKHGTDIVMDITKKGGHPVWMLNEREIDVQKISLNEAFENAKAFLERNNFENMQLVDSKQYDNIGVFHFAGLLDNVRVYSDSVVVEVALDQGDVIGYEGFAYLANHEEREQVKPKLSRKKAEEYLNPNLEVMEHHLAMINNQLEEEVLCHEFYGVINDDTFRIFINAENGAEERVEKLANAEPVYRNEE</sequence>
<dbReference type="Pfam" id="PF20769">
    <property type="entry name" value="YPEB_N"/>
    <property type="match status" value="1"/>
</dbReference>
<dbReference type="InterPro" id="IPR014239">
    <property type="entry name" value="YpeB_PepSY1-2"/>
</dbReference>
<dbReference type="OrthoDB" id="2372097at2"/>
<feature type="domain" description="Sporulation protein YpeB PepSY1 and PepSY2" evidence="1">
    <location>
        <begin position="180"/>
        <end position="371"/>
    </location>
</feature>
<evidence type="ECO:0000259" key="1">
    <source>
        <dbReference type="Pfam" id="PF14620"/>
    </source>
</evidence>
<evidence type="ECO:0000259" key="2">
    <source>
        <dbReference type="Pfam" id="PF20769"/>
    </source>
</evidence>
<dbReference type="STRING" id="1503961.SAMN05421736_10417"/>
<protein>
    <submittedName>
        <fullName evidence="3">Spore germination protein</fullName>
    </submittedName>
</protein>
<dbReference type="GO" id="GO:0009847">
    <property type="term" value="P:spore germination"/>
    <property type="evidence" value="ECO:0007669"/>
    <property type="project" value="InterPro"/>
</dbReference>
<dbReference type="AlphaFoldDB" id="A0A1H3NBK3"/>
<evidence type="ECO:0000313" key="3">
    <source>
        <dbReference type="EMBL" id="SDY86248.1"/>
    </source>
</evidence>
<reference evidence="4" key="1">
    <citation type="submission" date="2016-10" db="EMBL/GenBank/DDBJ databases">
        <authorList>
            <person name="Varghese N."/>
            <person name="Submissions S."/>
        </authorList>
    </citation>
    <scope>NUCLEOTIDE SEQUENCE [LARGE SCALE GENOMIC DNA]</scope>
    <source>
        <strain evidence="4">SP</strain>
    </source>
</reference>
<name>A0A1H3NBK3_9BACI</name>
<dbReference type="EMBL" id="FNPI01000004">
    <property type="protein sequence ID" value="SDY86248.1"/>
    <property type="molecule type" value="Genomic_DNA"/>
</dbReference>